<proteinExistence type="predicted"/>
<protein>
    <submittedName>
        <fullName evidence="1">Uncharacterized protein</fullName>
    </submittedName>
</protein>
<evidence type="ECO:0000313" key="2">
    <source>
        <dbReference type="EMBL" id="VFK46677.1"/>
    </source>
</evidence>
<sequence length="162" mass="18482">MDGSFGQIGFRPSEHANRSWAASMLSTVPHSQASRPQALQDLQVPIISDIQKTRSGFPVNLPTVQCVMAICAKYLPTHFSEEPIFLSLIAFLEIPSIDRQYNRCVRILFFVFVSYPLMTFHKNTPPEYRNSHRLSNIYIPPLRMSTSTLALFKSTFPTWSSR</sequence>
<dbReference type="EMBL" id="CAADFR010000075">
    <property type="protein sequence ID" value="VFK40824.1"/>
    <property type="molecule type" value="Genomic_DNA"/>
</dbReference>
<organism evidence="1">
    <name type="scientific">Candidatus Kentrum sp. SD</name>
    <dbReference type="NCBI Taxonomy" id="2126332"/>
    <lineage>
        <taxon>Bacteria</taxon>
        <taxon>Pseudomonadati</taxon>
        <taxon>Pseudomonadota</taxon>
        <taxon>Gammaproteobacteria</taxon>
        <taxon>Candidatus Kentrum</taxon>
    </lineage>
</organism>
<accession>A0A450YH01</accession>
<dbReference type="AlphaFoldDB" id="A0A450YH01"/>
<gene>
    <name evidence="2" type="ORF">BECKSD772E_GA0070983_107812</name>
    <name evidence="1" type="ORF">BECKSD772F_GA0070984_107512</name>
</gene>
<dbReference type="EMBL" id="CAADFU010000078">
    <property type="protein sequence ID" value="VFK46677.1"/>
    <property type="molecule type" value="Genomic_DNA"/>
</dbReference>
<name>A0A450YH01_9GAMM</name>
<evidence type="ECO:0000313" key="1">
    <source>
        <dbReference type="EMBL" id="VFK40824.1"/>
    </source>
</evidence>
<reference evidence="1" key="1">
    <citation type="submission" date="2019-02" db="EMBL/GenBank/DDBJ databases">
        <authorList>
            <person name="Gruber-Vodicka R. H."/>
            <person name="Seah K. B. B."/>
        </authorList>
    </citation>
    <scope>NUCLEOTIDE SEQUENCE</scope>
    <source>
        <strain evidence="2">BECK_S1320</strain>
        <strain evidence="1">BECK_S1321</strain>
    </source>
</reference>